<sequence>MLRDGAKTWSDGQSDAYNSDPEDEEEMIFSENEEDVEEMMDLSDLPASLFACSVHECVFEDTHHQSCMSSWPPEAYLLKTLLDYWKEGLCEVSALQGPLELFQI</sequence>
<protein>
    <submittedName>
        <fullName evidence="2">RCAN3 protein</fullName>
    </submittedName>
</protein>
<keyword evidence="3" id="KW-1185">Reference proteome</keyword>
<comment type="caution">
    <text evidence="2">The sequence shown here is derived from an EMBL/GenBank/DDBJ whole genome shotgun (WGS) entry which is preliminary data.</text>
</comment>
<feature type="region of interest" description="Disordered" evidence="1">
    <location>
        <begin position="1"/>
        <end position="27"/>
    </location>
</feature>
<gene>
    <name evidence="2" type="primary">Rcan3_0</name>
    <name evidence="2" type="ORF">GTO92_0007706</name>
</gene>
<feature type="non-terminal residue" evidence="2">
    <location>
        <position position="104"/>
    </location>
</feature>
<evidence type="ECO:0000313" key="2">
    <source>
        <dbReference type="EMBL" id="MBN3293645.1"/>
    </source>
</evidence>
<dbReference type="Proteomes" id="UP001166052">
    <property type="component" value="Unassembled WGS sequence"/>
</dbReference>
<accession>A0ABS2Z3L3</accession>
<name>A0ABS2Z3L3_POLSE</name>
<dbReference type="EMBL" id="JAAWVN010022453">
    <property type="protein sequence ID" value="MBN3293645.1"/>
    <property type="molecule type" value="Genomic_DNA"/>
</dbReference>
<reference evidence="2" key="1">
    <citation type="journal article" date="2021" name="Cell">
        <title>Tracing the genetic footprints of vertebrate landing in non-teleost ray-finned fishes.</title>
        <authorList>
            <person name="Bi X."/>
            <person name="Wang K."/>
            <person name="Yang L."/>
            <person name="Pan H."/>
            <person name="Jiang H."/>
            <person name="Wei Q."/>
            <person name="Fang M."/>
            <person name="Yu H."/>
            <person name="Zhu C."/>
            <person name="Cai Y."/>
            <person name="He Y."/>
            <person name="Gan X."/>
            <person name="Zeng H."/>
            <person name="Yu D."/>
            <person name="Zhu Y."/>
            <person name="Jiang H."/>
            <person name="Qiu Q."/>
            <person name="Yang H."/>
            <person name="Zhang Y.E."/>
            <person name="Wang W."/>
            <person name="Zhu M."/>
            <person name="He S."/>
            <person name="Zhang G."/>
        </authorList>
    </citation>
    <scope>NUCLEOTIDE SEQUENCE</scope>
    <source>
        <strain evidence="2">Bchr_001</strain>
    </source>
</reference>
<evidence type="ECO:0000313" key="3">
    <source>
        <dbReference type="Proteomes" id="UP001166052"/>
    </source>
</evidence>
<organism evidence="2 3">
    <name type="scientific">Polypterus senegalus</name>
    <name type="common">Senegal bichir</name>
    <dbReference type="NCBI Taxonomy" id="55291"/>
    <lineage>
        <taxon>Eukaryota</taxon>
        <taxon>Metazoa</taxon>
        <taxon>Chordata</taxon>
        <taxon>Craniata</taxon>
        <taxon>Vertebrata</taxon>
        <taxon>Euteleostomi</taxon>
        <taxon>Actinopterygii</taxon>
        <taxon>Polypteriformes</taxon>
        <taxon>Polypteridae</taxon>
        <taxon>Polypterus</taxon>
    </lineage>
</organism>
<proteinExistence type="predicted"/>
<evidence type="ECO:0000256" key="1">
    <source>
        <dbReference type="SAM" id="MobiDB-lite"/>
    </source>
</evidence>
<feature type="non-terminal residue" evidence="2">
    <location>
        <position position="1"/>
    </location>
</feature>